<evidence type="ECO:0000256" key="2">
    <source>
        <dbReference type="ARBA" id="ARBA00022512"/>
    </source>
</evidence>
<keyword evidence="5" id="KW-0572">Peptidoglycan-anchor</keyword>
<dbReference type="Proteomes" id="UP000291949">
    <property type="component" value="Unassembled WGS sequence"/>
</dbReference>
<dbReference type="SUPFAM" id="SSF158911">
    <property type="entry name" value="NEAT domain-like"/>
    <property type="match status" value="3"/>
</dbReference>
<feature type="domain" description="NEAT" evidence="7">
    <location>
        <begin position="346"/>
        <end position="463"/>
    </location>
</feature>
<feature type="region of interest" description="Disordered" evidence="6">
    <location>
        <begin position="460"/>
        <end position="493"/>
    </location>
</feature>
<feature type="compositionally biased region" description="Low complexity" evidence="6">
    <location>
        <begin position="88"/>
        <end position="126"/>
    </location>
</feature>
<feature type="domain" description="NEAT" evidence="7">
    <location>
        <begin position="921"/>
        <end position="1039"/>
    </location>
</feature>
<dbReference type="AlphaFoldDB" id="A0A7Z7YW91"/>
<dbReference type="Pfam" id="PF05031">
    <property type="entry name" value="NEAT"/>
    <property type="match status" value="3"/>
</dbReference>
<evidence type="ECO:0000256" key="5">
    <source>
        <dbReference type="ARBA" id="ARBA00023088"/>
    </source>
</evidence>
<evidence type="ECO:0000256" key="6">
    <source>
        <dbReference type="SAM" id="MobiDB-lite"/>
    </source>
</evidence>
<dbReference type="InterPro" id="IPR005877">
    <property type="entry name" value="YSIRK_signal_dom"/>
</dbReference>
<feature type="compositionally biased region" description="Low complexity" evidence="6">
    <location>
        <begin position="465"/>
        <end position="487"/>
    </location>
</feature>
<dbReference type="NCBIfam" id="TIGR01168">
    <property type="entry name" value="YSIRK_signal"/>
    <property type="match status" value="1"/>
</dbReference>
<feature type="compositionally biased region" description="Basic and acidic residues" evidence="6">
    <location>
        <begin position="1036"/>
        <end position="1050"/>
    </location>
</feature>
<dbReference type="Pfam" id="PF04650">
    <property type="entry name" value="YSIRK_signal"/>
    <property type="match status" value="1"/>
</dbReference>
<feature type="region of interest" description="Disordered" evidence="6">
    <location>
        <begin position="653"/>
        <end position="704"/>
    </location>
</feature>
<dbReference type="InterPro" id="IPR006635">
    <property type="entry name" value="NEAT_dom"/>
</dbReference>
<feature type="region of interest" description="Disordered" evidence="6">
    <location>
        <begin position="1036"/>
        <end position="1106"/>
    </location>
</feature>
<feature type="compositionally biased region" description="Low complexity" evidence="6">
    <location>
        <begin position="1057"/>
        <end position="1069"/>
    </location>
</feature>
<feature type="compositionally biased region" description="Basic and acidic residues" evidence="6">
    <location>
        <begin position="1085"/>
        <end position="1099"/>
    </location>
</feature>
<evidence type="ECO:0000256" key="4">
    <source>
        <dbReference type="ARBA" id="ARBA00022729"/>
    </source>
</evidence>
<feature type="compositionally biased region" description="Low complexity" evidence="6">
    <location>
        <begin position="666"/>
        <end position="692"/>
    </location>
</feature>
<dbReference type="PANTHER" id="PTHR37824">
    <property type="entry name" value="IRON-REGULATED SURFACE DETERMINANT PROTEIN C"/>
    <property type="match status" value="1"/>
</dbReference>
<keyword evidence="3" id="KW-0964">Secreted</keyword>
<dbReference type="InterPro" id="IPR050436">
    <property type="entry name" value="IsdA"/>
</dbReference>
<name>A0A7Z7YW91_STACP</name>
<dbReference type="EMBL" id="SCHC01000001">
    <property type="protein sequence ID" value="TBW77982.1"/>
    <property type="molecule type" value="Genomic_DNA"/>
</dbReference>
<dbReference type="InterPro" id="IPR048652">
    <property type="entry name" value="Isd_H_B_linker"/>
</dbReference>
<feature type="region of interest" description="Disordered" evidence="6">
    <location>
        <begin position="57"/>
        <end position="128"/>
    </location>
</feature>
<feature type="compositionally biased region" description="Low complexity" evidence="6">
    <location>
        <begin position="836"/>
        <end position="860"/>
    </location>
</feature>
<dbReference type="RefSeq" id="WP_154812046.1">
    <property type="nucleotide sequence ID" value="NZ_JAVLJW010000001.1"/>
</dbReference>
<reference evidence="8 9" key="1">
    <citation type="journal article" date="2019" name="Sci. Transl. Med.">
        <title>Quorum sensing between bacterial species on the skin protects against epidermal injury in atopic dermatitis.</title>
        <authorList>
            <person name="Williams M.R."/>
        </authorList>
    </citation>
    <scope>NUCLEOTIDE SEQUENCE [LARGE SCALE GENOMIC DNA]</scope>
    <source>
        <strain evidence="8 9">H8</strain>
    </source>
</reference>
<organism evidence="8 9">
    <name type="scientific">Staphylococcus capitis</name>
    <dbReference type="NCBI Taxonomy" id="29388"/>
    <lineage>
        <taxon>Bacteria</taxon>
        <taxon>Bacillati</taxon>
        <taxon>Bacillota</taxon>
        <taxon>Bacilli</taxon>
        <taxon>Bacillales</taxon>
        <taxon>Staphylococcaceae</taxon>
        <taxon>Staphylococcus</taxon>
    </lineage>
</organism>
<gene>
    <name evidence="8" type="ORF">EQ811_02640</name>
</gene>
<comment type="subcellular location">
    <subcellularLocation>
        <location evidence="1">Secreted</location>
        <location evidence="1">Cell wall</location>
        <topology evidence="1">Peptidoglycan-anchor</topology>
    </subcellularLocation>
</comment>
<feature type="domain" description="NEAT" evidence="7">
    <location>
        <begin position="148"/>
        <end position="274"/>
    </location>
</feature>
<keyword evidence="4" id="KW-0732">Signal</keyword>
<dbReference type="PROSITE" id="PS50978">
    <property type="entry name" value="NEAT"/>
    <property type="match status" value="3"/>
</dbReference>
<dbReference type="Gene3D" id="2.60.40.1850">
    <property type="match status" value="3"/>
</dbReference>
<dbReference type="SMART" id="SM00725">
    <property type="entry name" value="NEAT"/>
    <property type="match status" value="3"/>
</dbReference>
<feature type="compositionally biased region" description="Polar residues" evidence="6">
    <location>
        <begin position="861"/>
        <end position="912"/>
    </location>
</feature>
<comment type="caution">
    <text evidence="8">The sequence shown here is derived from an EMBL/GenBank/DDBJ whole genome shotgun (WGS) entry which is preliminary data.</text>
</comment>
<evidence type="ECO:0000256" key="1">
    <source>
        <dbReference type="ARBA" id="ARBA00004168"/>
    </source>
</evidence>
<evidence type="ECO:0000256" key="3">
    <source>
        <dbReference type="ARBA" id="ARBA00022525"/>
    </source>
</evidence>
<evidence type="ECO:0000313" key="8">
    <source>
        <dbReference type="EMBL" id="TBW77982.1"/>
    </source>
</evidence>
<proteinExistence type="predicted"/>
<dbReference type="InterPro" id="IPR037250">
    <property type="entry name" value="NEAT_dom_sf"/>
</dbReference>
<dbReference type="PANTHER" id="PTHR37824:SF1">
    <property type="entry name" value="IRON-REGULATED SURFACE DETERMINANT PROTEIN C"/>
    <property type="match status" value="1"/>
</dbReference>
<feature type="region of interest" description="Disordered" evidence="6">
    <location>
        <begin position="832"/>
        <end position="912"/>
    </location>
</feature>
<dbReference type="Pfam" id="PF20861">
    <property type="entry name" value="Isd_H_B_linker"/>
    <property type="match status" value="1"/>
</dbReference>
<sequence>MNKQHKNHSLRYANYFSIRKLTVGVAAITLGTAIFLGTNHEAQAAEDTTSQAITNSAASSGQNTNTAHPTGASTSSSTNQSDQAQPKNTTQASSDTQSTSTSQNNSNNNASNTTQSASNTSQNAQTKFHSADNLKEAIKDPAVANQPHDEGPRRPIEFSLEGSSEKTFYIEASTKNPADVIFTRDGAKVEFEVQTADSFEKFEVYNGDTKLPVNLVSFDSEKDYAYVRFPVTDGTKEVRVLATVVWGGGTNKDYYDARLVFKKPIQNDTSQFQTQQEYDTEKLLEPYRKAKTLERQVYELEKIQDKLPDNLKQEYKEKLAKAKSDLEQEVTSAKPEFENVEPTPKTLTDEKNADFVVLESTEDNPSVMDGFVQHPFKTATIDGKKYVVMQTNTDSYWKDLKVEGKRVVTISRDKTNDTRTIIFPYEDGKDVYNAIVKVVVKNIGYDGQYHVRIQNNEFAKKRVSSDSTENKSTSTDTSTSNASQNSDSSKKVTAKDYQATTYKNIYKDVVYDKNKLHKELPIFVSGHFRNAINNEESSLYEGALNPNVKIEKLNDLYKYTVHLHPGIADVGGEFYDFELFKVEYKDQPLELKTINEKNKIKEFTVTSRDLLEKIQLTGTTKYPENINNPNKSRDQAHDVTLQLYYDSARQFNNDLWNDPKERPSKPAKTTKPAPSSQNQQTTTQTNNNDQSSVPDHEVETAKVPTAFPVTIKGDLKYQKDNAQDSTYANLFEKDVKVEKVGDKYKYTFKVKEANGNSLITKRTKYQFSKITHNGENVILTDQGNKVKEAVLTTDKLLDKIQLVTKVVSKLDKEGNDVATTLVVDFPVIEKPKADSNQTNNPTNNNPNNNNATTNPVETPTAKPNETPTAKPNETPTAKPNETPTAKPNETPTAKPAETQNTTSSVKPNSTEFESAITTPTVLKDEKAVDFSILKKLKDQPSAIENYVQKPIKVAVDEKGNKLVVLTIKNDSYWKEFKVEGQRVTTIARDKEHDTRTVAFPYVKGQKVYNAFVSIEVPKIGYKGNYDIRIINDEPNKEFEPIPIPKKEKPNPKRPTKLTKTSSKTKTLTVTKDRKSDQSQTVTVIKDSKSNKSQSTDKSKTLPNTGLDSSQTTIWASLIAFLGSTLLINRKNRKSDKH</sequence>
<feature type="compositionally biased region" description="Polar residues" evidence="6">
    <location>
        <begin position="57"/>
        <end position="87"/>
    </location>
</feature>
<keyword evidence="2" id="KW-0134">Cell wall</keyword>
<dbReference type="CDD" id="cd06920">
    <property type="entry name" value="NEAT"/>
    <property type="match status" value="2"/>
</dbReference>
<evidence type="ECO:0000313" key="9">
    <source>
        <dbReference type="Proteomes" id="UP000291949"/>
    </source>
</evidence>
<dbReference type="Gene3D" id="1.20.58.1270">
    <property type="match status" value="1"/>
</dbReference>
<protein>
    <submittedName>
        <fullName evidence="8">YSIRK-type signal peptide-containing protein</fullName>
    </submittedName>
</protein>
<accession>A0A7Z7YW91</accession>
<evidence type="ECO:0000259" key="7">
    <source>
        <dbReference type="PROSITE" id="PS50978"/>
    </source>
</evidence>